<name>A0A1G6GLB2_9BACI</name>
<dbReference type="OrthoDB" id="9798407at2"/>
<evidence type="ECO:0000259" key="1">
    <source>
        <dbReference type="Pfam" id="PF01261"/>
    </source>
</evidence>
<dbReference type="Proteomes" id="UP000242949">
    <property type="component" value="Unassembled WGS sequence"/>
</dbReference>
<sequence length="248" mass="28652">MIPVAIQLFTLREACETDMATTLKKVKEIGYQGVELAGYGDLTVEEVKKTLDQLDLFVAGNHVPLHDLTNRLNEVIKEQKILGNTRVVCPYILPENRNYDFYQDLPSILQSIQRELAQHGMVLVYHHHDFELEEYRDNESVLSYLLKNVNGLKLELDVYWIQKAKEKPVDWISRYKDQLVLLHLKDMSSDERETFAPLGTGRTDLKSILTTAQPDVWIVEQDQTDGDPFEAIKTSYQYLKNEGVVDHE</sequence>
<gene>
    <name evidence="2" type="ORF">SAMN05421734_101244</name>
</gene>
<keyword evidence="2" id="KW-0413">Isomerase</keyword>
<organism evidence="2 3">
    <name type="scientific">Pelagirhabdus alkalitolerans</name>
    <dbReference type="NCBI Taxonomy" id="1612202"/>
    <lineage>
        <taxon>Bacteria</taxon>
        <taxon>Bacillati</taxon>
        <taxon>Bacillota</taxon>
        <taxon>Bacilli</taxon>
        <taxon>Bacillales</taxon>
        <taxon>Bacillaceae</taxon>
        <taxon>Pelagirhabdus</taxon>
    </lineage>
</organism>
<proteinExistence type="predicted"/>
<dbReference type="AlphaFoldDB" id="A0A1G6GLB2"/>
<accession>A0A1G6GLB2</accession>
<dbReference type="Gene3D" id="3.20.20.150">
    <property type="entry name" value="Divalent-metal-dependent TIM barrel enzymes"/>
    <property type="match status" value="1"/>
</dbReference>
<protein>
    <submittedName>
        <fullName evidence="2">Sugar phosphate isomerase/epimerase</fullName>
    </submittedName>
</protein>
<dbReference type="PANTHER" id="PTHR12110">
    <property type="entry name" value="HYDROXYPYRUVATE ISOMERASE"/>
    <property type="match status" value="1"/>
</dbReference>
<dbReference type="InterPro" id="IPR036237">
    <property type="entry name" value="Xyl_isomerase-like_sf"/>
</dbReference>
<dbReference type="GO" id="GO:0016853">
    <property type="term" value="F:isomerase activity"/>
    <property type="evidence" value="ECO:0007669"/>
    <property type="project" value="UniProtKB-KW"/>
</dbReference>
<reference evidence="3" key="1">
    <citation type="submission" date="2016-09" db="EMBL/GenBank/DDBJ databases">
        <authorList>
            <person name="Varghese N."/>
            <person name="Submissions S."/>
        </authorList>
    </citation>
    <scope>NUCLEOTIDE SEQUENCE [LARGE SCALE GENOMIC DNA]</scope>
    <source>
        <strain evidence="3">S5</strain>
    </source>
</reference>
<dbReference type="EMBL" id="FMYI01000001">
    <property type="protein sequence ID" value="SDB82750.1"/>
    <property type="molecule type" value="Genomic_DNA"/>
</dbReference>
<dbReference type="InterPro" id="IPR013022">
    <property type="entry name" value="Xyl_isomerase-like_TIM-brl"/>
</dbReference>
<dbReference type="InterPro" id="IPR050312">
    <property type="entry name" value="IolE/XylAMocC-like"/>
</dbReference>
<dbReference type="PANTHER" id="PTHR12110:SF41">
    <property type="entry name" value="INOSOSE DEHYDRATASE"/>
    <property type="match status" value="1"/>
</dbReference>
<dbReference type="STRING" id="1612202.SAMN05421734_101244"/>
<dbReference type="SUPFAM" id="SSF51658">
    <property type="entry name" value="Xylose isomerase-like"/>
    <property type="match status" value="1"/>
</dbReference>
<keyword evidence="3" id="KW-1185">Reference proteome</keyword>
<evidence type="ECO:0000313" key="2">
    <source>
        <dbReference type="EMBL" id="SDB82750.1"/>
    </source>
</evidence>
<dbReference type="Pfam" id="PF01261">
    <property type="entry name" value="AP_endonuc_2"/>
    <property type="match status" value="1"/>
</dbReference>
<feature type="domain" description="Xylose isomerase-like TIM barrel" evidence="1">
    <location>
        <begin position="23"/>
        <end position="221"/>
    </location>
</feature>
<dbReference type="RefSeq" id="WP_090792071.1">
    <property type="nucleotide sequence ID" value="NZ_FMYI01000001.1"/>
</dbReference>
<evidence type="ECO:0000313" key="3">
    <source>
        <dbReference type="Proteomes" id="UP000242949"/>
    </source>
</evidence>